<evidence type="ECO:0000313" key="2">
    <source>
        <dbReference type="Proteomes" id="UP001321473"/>
    </source>
</evidence>
<protein>
    <submittedName>
        <fullName evidence="1">Uncharacterized protein</fullName>
    </submittedName>
</protein>
<organism evidence="1 2">
    <name type="scientific">Amblyomma americanum</name>
    <name type="common">Lone star tick</name>
    <dbReference type="NCBI Taxonomy" id="6943"/>
    <lineage>
        <taxon>Eukaryota</taxon>
        <taxon>Metazoa</taxon>
        <taxon>Ecdysozoa</taxon>
        <taxon>Arthropoda</taxon>
        <taxon>Chelicerata</taxon>
        <taxon>Arachnida</taxon>
        <taxon>Acari</taxon>
        <taxon>Parasitiformes</taxon>
        <taxon>Ixodida</taxon>
        <taxon>Ixodoidea</taxon>
        <taxon>Ixodidae</taxon>
        <taxon>Amblyomminae</taxon>
        <taxon>Amblyomma</taxon>
    </lineage>
</organism>
<evidence type="ECO:0000313" key="1">
    <source>
        <dbReference type="EMBL" id="KAK8777535.1"/>
    </source>
</evidence>
<name>A0AAQ4ESB5_AMBAM</name>
<proteinExistence type="predicted"/>
<dbReference type="AlphaFoldDB" id="A0AAQ4ESB5"/>
<dbReference type="EMBL" id="JARKHS020011747">
    <property type="protein sequence ID" value="KAK8777535.1"/>
    <property type="molecule type" value="Genomic_DNA"/>
</dbReference>
<reference evidence="1 2" key="1">
    <citation type="journal article" date="2023" name="Arcadia Sci">
        <title>De novo assembly of a long-read Amblyomma americanum tick genome.</title>
        <authorList>
            <person name="Chou S."/>
            <person name="Poskanzer K.E."/>
            <person name="Rollins M."/>
            <person name="Thuy-Boun P.S."/>
        </authorList>
    </citation>
    <scope>NUCLEOTIDE SEQUENCE [LARGE SCALE GENOMIC DNA]</scope>
    <source>
        <strain evidence="1">F_SG_1</strain>
        <tissue evidence="1">Salivary glands</tissue>
    </source>
</reference>
<sequence>MIVSIVEMNLRQGLLNRSCIDYVNKFAMAQSMYGMLTTAQIITRFTSTNDPEQRCGLIPKSKHESMTTSYTLTFKLFSRTPLSYFFDGNIFAVVVTAATDREHESQ</sequence>
<keyword evidence="2" id="KW-1185">Reference proteome</keyword>
<dbReference type="Proteomes" id="UP001321473">
    <property type="component" value="Unassembled WGS sequence"/>
</dbReference>
<accession>A0AAQ4ESB5</accession>
<comment type="caution">
    <text evidence="1">The sequence shown here is derived from an EMBL/GenBank/DDBJ whole genome shotgun (WGS) entry which is preliminary data.</text>
</comment>
<gene>
    <name evidence="1" type="ORF">V5799_029120</name>
</gene>